<reference evidence="11 12" key="1">
    <citation type="submission" date="2022-10" db="EMBL/GenBank/DDBJ databases">
        <title>WGS assembly of Paspalum vaginatum 540-79.</title>
        <authorList>
            <person name="Sun G."/>
            <person name="Wase N."/>
            <person name="Shu S."/>
            <person name="Jenkins J."/>
            <person name="Zhou B."/>
            <person name="Torres-Rodriguez J."/>
            <person name="Chen C."/>
            <person name="Sandor L."/>
            <person name="Plott C."/>
            <person name="Yoshinga Y."/>
            <person name="Daum C."/>
            <person name="Qi P."/>
            <person name="Barry K."/>
            <person name="Lipzen A."/>
            <person name="Berry L."/>
            <person name="Pedersen C."/>
            <person name="Gottilla T."/>
            <person name="Foltz A."/>
            <person name="Yu H."/>
            <person name="O'Malley R."/>
            <person name="Zhang C."/>
            <person name="Devos K."/>
            <person name="Sigmon B."/>
            <person name="Yu B."/>
            <person name="Obata T."/>
            <person name="Schmutz J."/>
            <person name="Schnable J."/>
        </authorList>
    </citation>
    <scope>NUCLEOTIDE SEQUENCE [LARGE SCALE GENOMIC DNA]</scope>
    <source>
        <strain evidence="12">cv. 540-79</strain>
    </source>
</reference>
<dbReference type="InterPro" id="IPR038005">
    <property type="entry name" value="RX-like_CC"/>
</dbReference>
<dbReference type="Pfam" id="PF23559">
    <property type="entry name" value="WHD_DRP"/>
    <property type="match status" value="1"/>
</dbReference>
<name>A0A9W8CEQ7_9POAL</name>
<dbReference type="InterPro" id="IPR044974">
    <property type="entry name" value="Disease_R_plants"/>
</dbReference>
<dbReference type="PANTHER" id="PTHR23155">
    <property type="entry name" value="DISEASE RESISTANCE PROTEIN RP"/>
    <property type="match status" value="1"/>
</dbReference>
<feature type="domain" description="Disease resistance protein winged helix" evidence="9">
    <location>
        <begin position="437"/>
        <end position="508"/>
    </location>
</feature>
<comment type="similarity">
    <text evidence="1">Belongs to the disease resistance NB-LRR family.</text>
</comment>
<dbReference type="Gene3D" id="1.10.10.10">
    <property type="entry name" value="Winged helix-like DNA-binding domain superfamily/Winged helix DNA-binding domain"/>
    <property type="match status" value="1"/>
</dbReference>
<dbReference type="EMBL" id="MU629838">
    <property type="protein sequence ID" value="KAJ1254981.1"/>
    <property type="molecule type" value="Genomic_DNA"/>
</dbReference>
<dbReference type="GO" id="GO:0042742">
    <property type="term" value="P:defense response to bacterium"/>
    <property type="evidence" value="ECO:0007669"/>
    <property type="project" value="UniProtKB-ARBA"/>
</dbReference>
<proteinExistence type="inferred from homology"/>
<feature type="domain" description="Disease resistance N-terminal" evidence="8">
    <location>
        <begin position="12"/>
        <end position="98"/>
    </location>
</feature>
<evidence type="ECO:0000256" key="6">
    <source>
        <dbReference type="ARBA" id="ARBA00023054"/>
    </source>
</evidence>
<evidence type="ECO:0000256" key="4">
    <source>
        <dbReference type="ARBA" id="ARBA00022741"/>
    </source>
</evidence>
<dbReference type="Gene3D" id="1.20.5.4130">
    <property type="match status" value="1"/>
</dbReference>
<dbReference type="AlphaFoldDB" id="A0A9W8CEQ7"/>
<dbReference type="InterPro" id="IPR002182">
    <property type="entry name" value="NB-ARC"/>
</dbReference>
<evidence type="ECO:0000256" key="3">
    <source>
        <dbReference type="ARBA" id="ARBA00022737"/>
    </source>
</evidence>
<keyword evidence="4" id="KW-0547">Nucleotide-binding</keyword>
<organism evidence="11 12">
    <name type="scientific">Paspalum vaginatum</name>
    <name type="common">seashore paspalum</name>
    <dbReference type="NCBI Taxonomy" id="158149"/>
    <lineage>
        <taxon>Eukaryota</taxon>
        <taxon>Viridiplantae</taxon>
        <taxon>Streptophyta</taxon>
        <taxon>Embryophyta</taxon>
        <taxon>Tracheophyta</taxon>
        <taxon>Spermatophyta</taxon>
        <taxon>Magnoliopsida</taxon>
        <taxon>Liliopsida</taxon>
        <taxon>Poales</taxon>
        <taxon>Poaceae</taxon>
        <taxon>PACMAD clade</taxon>
        <taxon>Panicoideae</taxon>
        <taxon>Andropogonodae</taxon>
        <taxon>Paspaleae</taxon>
        <taxon>Paspalinae</taxon>
        <taxon>Paspalum</taxon>
    </lineage>
</organism>
<evidence type="ECO:0000259" key="8">
    <source>
        <dbReference type="Pfam" id="PF18052"/>
    </source>
</evidence>
<dbReference type="PANTHER" id="PTHR23155:SF906">
    <property type="entry name" value="OS08G0205100 PROTEIN"/>
    <property type="match status" value="1"/>
</dbReference>
<dbReference type="Pfam" id="PF18052">
    <property type="entry name" value="Rx_N"/>
    <property type="match status" value="1"/>
</dbReference>
<dbReference type="Pfam" id="PF23598">
    <property type="entry name" value="LRR_14"/>
    <property type="match status" value="1"/>
</dbReference>
<keyword evidence="2" id="KW-0433">Leucine-rich repeat</keyword>
<dbReference type="Gene3D" id="3.80.10.10">
    <property type="entry name" value="Ribonuclease Inhibitor"/>
    <property type="match status" value="1"/>
</dbReference>
<evidence type="ECO:0000256" key="1">
    <source>
        <dbReference type="ARBA" id="ARBA00008894"/>
    </source>
</evidence>
<feature type="domain" description="Disease resistance R13L4/SHOC-2-like LRR" evidence="10">
    <location>
        <begin position="558"/>
        <end position="915"/>
    </location>
</feature>
<dbReference type="InterPro" id="IPR027417">
    <property type="entry name" value="P-loop_NTPase"/>
</dbReference>
<keyword evidence="6" id="KW-0175">Coiled coil</keyword>
<evidence type="ECO:0000259" key="9">
    <source>
        <dbReference type="Pfam" id="PF23559"/>
    </source>
</evidence>
<feature type="domain" description="NB-ARC" evidence="7">
    <location>
        <begin position="192"/>
        <end position="348"/>
    </location>
</feature>
<dbReference type="GO" id="GO:0009626">
    <property type="term" value="P:plant-type hypersensitive response"/>
    <property type="evidence" value="ECO:0007669"/>
    <property type="project" value="UniProtKB-ARBA"/>
</dbReference>
<dbReference type="SUPFAM" id="SSF52540">
    <property type="entry name" value="P-loop containing nucleoside triphosphate hydrolases"/>
    <property type="match status" value="1"/>
</dbReference>
<dbReference type="InterPro" id="IPR041118">
    <property type="entry name" value="Rx_N"/>
</dbReference>
<dbReference type="Proteomes" id="UP001164776">
    <property type="component" value="Unassembled WGS sequence"/>
</dbReference>
<dbReference type="InterPro" id="IPR032675">
    <property type="entry name" value="LRR_dom_sf"/>
</dbReference>
<dbReference type="FunFam" id="1.10.10.10:FF:000322">
    <property type="entry name" value="Probable disease resistance protein At1g63360"/>
    <property type="match status" value="1"/>
</dbReference>
<dbReference type="SUPFAM" id="SSF52058">
    <property type="entry name" value="L domain-like"/>
    <property type="match status" value="1"/>
</dbReference>
<keyword evidence="3" id="KW-0677">Repeat</keyword>
<evidence type="ECO:0000313" key="12">
    <source>
        <dbReference type="Proteomes" id="UP001164776"/>
    </source>
</evidence>
<dbReference type="OrthoDB" id="675905at2759"/>
<gene>
    <name evidence="11" type="ORF">BS78_K301100</name>
</gene>
<evidence type="ECO:0000259" key="7">
    <source>
        <dbReference type="Pfam" id="PF00931"/>
    </source>
</evidence>
<protein>
    <submittedName>
        <fullName evidence="11">Uncharacterized protein</fullName>
    </submittedName>
</protein>
<dbReference type="PRINTS" id="PR00364">
    <property type="entry name" value="DISEASERSIST"/>
</dbReference>
<evidence type="ECO:0000259" key="10">
    <source>
        <dbReference type="Pfam" id="PF23598"/>
    </source>
</evidence>
<evidence type="ECO:0000256" key="5">
    <source>
        <dbReference type="ARBA" id="ARBA00022821"/>
    </source>
</evidence>
<evidence type="ECO:0000313" key="11">
    <source>
        <dbReference type="EMBL" id="KAJ1254981.1"/>
    </source>
</evidence>
<dbReference type="InterPro" id="IPR058922">
    <property type="entry name" value="WHD_DRP"/>
</dbReference>
<keyword evidence="5" id="KW-0611">Plant defense</keyword>
<comment type="caution">
    <text evidence="11">The sequence shown here is derived from an EMBL/GenBank/DDBJ whole genome shotgun (WGS) entry which is preliminary data.</text>
</comment>
<dbReference type="Gene3D" id="3.40.50.300">
    <property type="entry name" value="P-loop containing nucleotide triphosphate hydrolases"/>
    <property type="match status" value="1"/>
</dbReference>
<sequence>MEAAVVSVAHGAMGSLLGKLGDLLADKYKLVKETRGHIMFLKAELESMHFFLKKISDTEEPDEQDKHWAKEVRELSYDIEDSINEYMLRIEYRSSSKPRGFKGFINRGMSLLTTINTRHEIAKELEGLKSRVMEVSERRMRYRVENAVPKQSNTAIDLRLLALHADTAGLVGIMGPRDQLISLMDDKGSAAHHLKVLAIVGFGGLGKTTLANEIYRKQEGLFQYRAFVSLSQKPNIKKILRTILSQVGFKASQNTNMERWEEYELISTLQKFLLDKRYFIVVDDIWEALAWDIIRCALPENMSGSRVITTTRIESVARACCNFSKYIYKMKPLSEQDSKRLFFKRIFGSEDACPPDLKVVSTGILKRCGGLPLAIITISSLLANQPTILRGQWEYIQNSLISNFEVNPSLDGMRHILNLSYINLPHHLKACMLYLGIYPEDHTIKKNALVRQWIAEGFISKVHGMDSEDMARSYFNEFINRSIIQPVDTRYDGEVMSCRVHDMMLDLILQKAREDNFITVINGVQDLVGQRDKIRRLSLNLDGAIDDRVAESVQISQIRMLARFGTSTYLPHILQFKHLRVLVIEISDGALLDLNGICLLFQLRCIKIVAGGHGVVLPSKIVGLQQLETFEINAAIKSATGQSFPELPSDIVHLSRLLHLIIPHYVIFPDGIGNLKSLRTLRHFNLGNSPNCIRSLSELTDLTDLKISISGDKVVERGREVLRTCLEKLCNLKYLGVDFYCDGDYLDPLSTMPSSFCRLQRFHGYRFSSVPRWIRQLHNLNDLYLIVKEVLEDDIGMLAQLPSLAHLSLNIQGTTKDKIIIRRIGFPCLKRFTVGCSRVSCLTFEARAMAKLERLELYFNAHGWDRYGAAPTGIEHLSRLKEIYVYIGGARARESNIRAAESALWKAVDIHLGRPVAHIKIDVNGCYQVIVEDMDDEPGEEDLDGGTNSSNN</sequence>
<dbReference type="GO" id="GO:0002758">
    <property type="term" value="P:innate immune response-activating signaling pathway"/>
    <property type="evidence" value="ECO:0007669"/>
    <property type="project" value="UniProtKB-ARBA"/>
</dbReference>
<dbReference type="FunFam" id="3.40.50.300:FF:001091">
    <property type="entry name" value="Probable disease resistance protein At1g61300"/>
    <property type="match status" value="1"/>
</dbReference>
<dbReference type="InterPro" id="IPR055414">
    <property type="entry name" value="LRR_R13L4/SHOC2-like"/>
</dbReference>
<dbReference type="Gene3D" id="1.10.8.430">
    <property type="entry name" value="Helical domain of apoptotic protease-activating factors"/>
    <property type="match status" value="1"/>
</dbReference>
<dbReference type="Pfam" id="PF00931">
    <property type="entry name" value="NB-ARC"/>
    <property type="match status" value="1"/>
</dbReference>
<evidence type="ECO:0000256" key="2">
    <source>
        <dbReference type="ARBA" id="ARBA00022614"/>
    </source>
</evidence>
<dbReference type="GO" id="GO:0043531">
    <property type="term" value="F:ADP binding"/>
    <property type="evidence" value="ECO:0007669"/>
    <property type="project" value="InterPro"/>
</dbReference>
<dbReference type="InterPro" id="IPR036388">
    <property type="entry name" value="WH-like_DNA-bd_sf"/>
</dbReference>
<keyword evidence="12" id="KW-1185">Reference proteome</keyword>
<dbReference type="CDD" id="cd14798">
    <property type="entry name" value="RX-CC_like"/>
    <property type="match status" value="1"/>
</dbReference>
<dbReference type="InterPro" id="IPR042197">
    <property type="entry name" value="Apaf_helical"/>
</dbReference>
<accession>A0A9W8CEQ7</accession>